<keyword evidence="2 4" id="KW-0238">DNA-binding</keyword>
<evidence type="ECO:0000256" key="1">
    <source>
        <dbReference type="ARBA" id="ARBA00023015"/>
    </source>
</evidence>
<dbReference type="PANTHER" id="PTHR30055">
    <property type="entry name" value="HTH-TYPE TRANSCRIPTIONAL REGULATOR RUTR"/>
    <property type="match status" value="1"/>
</dbReference>
<dbReference type="InterPro" id="IPR009057">
    <property type="entry name" value="Homeodomain-like_sf"/>
</dbReference>
<dbReference type="Gene3D" id="1.10.357.10">
    <property type="entry name" value="Tetracycline Repressor, domain 2"/>
    <property type="match status" value="1"/>
</dbReference>
<evidence type="ECO:0000256" key="4">
    <source>
        <dbReference type="PROSITE-ProRule" id="PRU00335"/>
    </source>
</evidence>
<evidence type="ECO:0000313" key="6">
    <source>
        <dbReference type="EMBL" id="CAJ61109.1"/>
    </source>
</evidence>
<dbReference type="GO" id="GO:0003700">
    <property type="term" value="F:DNA-binding transcription factor activity"/>
    <property type="evidence" value="ECO:0007669"/>
    <property type="project" value="TreeGrafter"/>
</dbReference>
<dbReference type="PROSITE" id="PS50977">
    <property type="entry name" value="HTH_TETR_2"/>
    <property type="match status" value="1"/>
</dbReference>
<evidence type="ECO:0000256" key="2">
    <source>
        <dbReference type="ARBA" id="ARBA00023125"/>
    </source>
</evidence>
<dbReference type="Pfam" id="PF00440">
    <property type="entry name" value="TetR_N"/>
    <property type="match status" value="1"/>
</dbReference>
<dbReference type="InterPro" id="IPR001647">
    <property type="entry name" value="HTH_TetR"/>
</dbReference>
<dbReference type="InterPro" id="IPR036271">
    <property type="entry name" value="Tet_transcr_reg_TetR-rel_C_sf"/>
</dbReference>
<sequence length="221" mass="23663">MSADATRSSRPSRRGLPAKREAIMDAALGLFVRQGYAATTLDEIATATPVSRQTVYNHFGDKETLFRAVVDAHLAATLDVLREASSGLHGPLPDAETCLHDLARRLIAIAGNPRAASLRRLLQAEGERQPELLALWRDQVAAPVFAEVTGLLARLAHGGALHLDDPVRAAGQFIALVWGTGWQLTSLGTVAGAASADPDERELDVALRSCVRLFVRGYGQP</sequence>
<dbReference type="Proteomes" id="UP000000657">
    <property type="component" value="Chromosome"/>
</dbReference>
<dbReference type="KEGG" id="fal:FRAAL2460"/>
<dbReference type="SUPFAM" id="SSF46689">
    <property type="entry name" value="Homeodomain-like"/>
    <property type="match status" value="1"/>
</dbReference>
<evidence type="ECO:0000259" key="5">
    <source>
        <dbReference type="PROSITE" id="PS50977"/>
    </source>
</evidence>
<organism evidence="6 7">
    <name type="scientific">Frankia alni (strain DSM 45986 / CECT 9034 / ACN14a)</name>
    <dbReference type="NCBI Taxonomy" id="326424"/>
    <lineage>
        <taxon>Bacteria</taxon>
        <taxon>Bacillati</taxon>
        <taxon>Actinomycetota</taxon>
        <taxon>Actinomycetes</taxon>
        <taxon>Frankiales</taxon>
        <taxon>Frankiaceae</taxon>
        <taxon>Frankia</taxon>
    </lineage>
</organism>
<dbReference type="GO" id="GO:0000976">
    <property type="term" value="F:transcription cis-regulatory region binding"/>
    <property type="evidence" value="ECO:0007669"/>
    <property type="project" value="TreeGrafter"/>
</dbReference>
<evidence type="ECO:0000256" key="3">
    <source>
        <dbReference type="ARBA" id="ARBA00023163"/>
    </source>
</evidence>
<dbReference type="HOGENOM" id="CLU_069356_27_0_11"/>
<keyword evidence="3" id="KW-0804">Transcription</keyword>
<dbReference type="EMBL" id="CT573213">
    <property type="protein sequence ID" value="CAJ61109.1"/>
    <property type="molecule type" value="Genomic_DNA"/>
</dbReference>
<proteinExistence type="predicted"/>
<dbReference type="GO" id="GO:0045892">
    <property type="term" value="P:negative regulation of DNA-templated transcription"/>
    <property type="evidence" value="ECO:0007669"/>
    <property type="project" value="UniProtKB-ARBA"/>
</dbReference>
<gene>
    <name evidence="6" type="ordered locus">FRAAL2460</name>
</gene>
<dbReference type="RefSeq" id="WP_011603617.1">
    <property type="nucleotide sequence ID" value="NC_008278.1"/>
</dbReference>
<name>Q0RMY7_FRAAA</name>
<dbReference type="STRING" id="326424.FRAAL2460"/>
<dbReference type="AlphaFoldDB" id="Q0RMY7"/>
<dbReference type="eggNOG" id="COG1309">
    <property type="taxonomic scope" value="Bacteria"/>
</dbReference>
<accession>Q0RMY7</accession>
<dbReference type="FunFam" id="1.10.10.60:FF:000141">
    <property type="entry name" value="TetR family transcriptional regulator"/>
    <property type="match status" value="1"/>
</dbReference>
<dbReference type="PRINTS" id="PR00455">
    <property type="entry name" value="HTHTETR"/>
</dbReference>
<dbReference type="InterPro" id="IPR050109">
    <property type="entry name" value="HTH-type_TetR-like_transc_reg"/>
</dbReference>
<dbReference type="SUPFAM" id="SSF48498">
    <property type="entry name" value="Tetracyclin repressor-like, C-terminal domain"/>
    <property type="match status" value="1"/>
</dbReference>
<reference evidence="6 7" key="1">
    <citation type="journal article" date="2007" name="Genome Res.">
        <title>Genome characteristics of facultatively symbiotic Frankia sp. strains reflect host range and host plant biogeography.</title>
        <authorList>
            <person name="Normand P."/>
            <person name="Lapierre P."/>
            <person name="Tisa L.S."/>
            <person name="Gogarten J.P."/>
            <person name="Alloisio N."/>
            <person name="Bagnarol E."/>
            <person name="Bassi C.A."/>
            <person name="Berry A.M."/>
            <person name="Bickhart D.M."/>
            <person name="Choisne N."/>
            <person name="Couloux A."/>
            <person name="Cournoyer B."/>
            <person name="Cruveiller S."/>
            <person name="Daubin V."/>
            <person name="Demange N."/>
            <person name="Francino M.P."/>
            <person name="Goltsman E."/>
            <person name="Huang Y."/>
            <person name="Kopp O.R."/>
            <person name="Labarre L."/>
            <person name="Lapidus A."/>
            <person name="Lavire C."/>
            <person name="Marechal J."/>
            <person name="Martinez M."/>
            <person name="Mastronunzio J.E."/>
            <person name="Mullin B.C."/>
            <person name="Niemann J."/>
            <person name="Pujic P."/>
            <person name="Rawnsley T."/>
            <person name="Rouy Z."/>
            <person name="Schenowitz C."/>
            <person name="Sellstedt A."/>
            <person name="Tavares F."/>
            <person name="Tomkins J.P."/>
            <person name="Vallenet D."/>
            <person name="Valverde C."/>
            <person name="Wall L.G."/>
            <person name="Wang Y."/>
            <person name="Medigue C."/>
            <person name="Benson D.R."/>
        </authorList>
    </citation>
    <scope>NUCLEOTIDE SEQUENCE [LARGE SCALE GENOMIC DNA]</scope>
    <source>
        <strain evidence="7">DSM 45986 / CECT 9034 / ACN14a</strain>
    </source>
</reference>
<keyword evidence="1" id="KW-0805">Transcription regulation</keyword>
<dbReference type="InterPro" id="IPR039536">
    <property type="entry name" value="TetR_C_Proteobacteria"/>
</dbReference>
<keyword evidence="7" id="KW-1185">Reference proteome</keyword>
<feature type="DNA-binding region" description="H-T-H motif" evidence="4">
    <location>
        <begin position="40"/>
        <end position="59"/>
    </location>
</feature>
<protein>
    <submittedName>
        <fullName evidence="6">Transcriptional regulator</fullName>
    </submittedName>
</protein>
<evidence type="ECO:0000313" key="7">
    <source>
        <dbReference type="Proteomes" id="UP000000657"/>
    </source>
</evidence>
<dbReference type="Pfam" id="PF14246">
    <property type="entry name" value="TetR_C_7"/>
    <property type="match status" value="1"/>
</dbReference>
<feature type="domain" description="HTH tetR-type" evidence="5">
    <location>
        <begin position="17"/>
        <end position="77"/>
    </location>
</feature>
<dbReference type="PANTHER" id="PTHR30055:SF146">
    <property type="entry name" value="HTH-TYPE TRANSCRIPTIONAL DUAL REGULATOR CECR"/>
    <property type="match status" value="1"/>
</dbReference>